<dbReference type="PANTHER" id="PTHR21346:SF0">
    <property type="entry name" value="RE45833P"/>
    <property type="match status" value="1"/>
</dbReference>
<protein>
    <recommendedName>
        <fullName evidence="8">FUN14 domain-containing protein 1</fullName>
    </recommendedName>
</protein>
<dbReference type="InterPro" id="IPR007014">
    <property type="entry name" value="FUN14"/>
</dbReference>
<proteinExistence type="inferred from homology"/>
<keyword evidence="5" id="KW-0472">Membrane</keyword>
<evidence type="ECO:0000256" key="5">
    <source>
        <dbReference type="ARBA" id="ARBA00023136"/>
    </source>
</evidence>
<comment type="caution">
    <text evidence="6">The sequence shown here is derived from an EMBL/GenBank/DDBJ whole genome shotgun (WGS) entry which is preliminary data.</text>
</comment>
<dbReference type="GO" id="GO:0000422">
    <property type="term" value="P:autophagy of mitochondrion"/>
    <property type="evidence" value="ECO:0007669"/>
    <property type="project" value="TreeGrafter"/>
</dbReference>
<dbReference type="EMBL" id="JACKWZ010000198">
    <property type="protein sequence ID" value="KAF9412166.1"/>
    <property type="molecule type" value="Genomic_DNA"/>
</dbReference>
<comment type="similarity">
    <text evidence="2">Belongs to the FUN14 family.</text>
</comment>
<gene>
    <name evidence="6" type="ORF">HW555_009239</name>
</gene>
<dbReference type="Pfam" id="PF04930">
    <property type="entry name" value="FUN14"/>
    <property type="match status" value="1"/>
</dbReference>
<evidence type="ECO:0000313" key="7">
    <source>
        <dbReference type="Proteomes" id="UP000648187"/>
    </source>
</evidence>
<evidence type="ECO:0000313" key="6">
    <source>
        <dbReference type="EMBL" id="KAF9412166.1"/>
    </source>
</evidence>
<evidence type="ECO:0000256" key="4">
    <source>
        <dbReference type="ARBA" id="ARBA00022989"/>
    </source>
</evidence>
<evidence type="ECO:0000256" key="1">
    <source>
        <dbReference type="ARBA" id="ARBA00004374"/>
    </source>
</evidence>
<keyword evidence="4" id="KW-1133">Transmembrane helix</keyword>
<organism evidence="6 7">
    <name type="scientific">Spodoptera exigua</name>
    <name type="common">Beet armyworm</name>
    <name type="synonym">Noctua fulgens</name>
    <dbReference type="NCBI Taxonomy" id="7107"/>
    <lineage>
        <taxon>Eukaryota</taxon>
        <taxon>Metazoa</taxon>
        <taxon>Ecdysozoa</taxon>
        <taxon>Arthropoda</taxon>
        <taxon>Hexapoda</taxon>
        <taxon>Insecta</taxon>
        <taxon>Pterygota</taxon>
        <taxon>Neoptera</taxon>
        <taxon>Endopterygota</taxon>
        <taxon>Lepidoptera</taxon>
        <taxon>Glossata</taxon>
        <taxon>Ditrysia</taxon>
        <taxon>Noctuoidea</taxon>
        <taxon>Noctuidae</taxon>
        <taxon>Amphipyrinae</taxon>
        <taxon>Spodoptera</taxon>
    </lineage>
</organism>
<dbReference type="PANTHER" id="PTHR21346">
    <property type="entry name" value="FUN14 DOMAIN CONTAINING"/>
    <property type="match status" value="1"/>
</dbReference>
<name>A0A835GCU4_SPOEX</name>
<accession>A0A835GCU4</accession>
<keyword evidence="3" id="KW-0812">Transmembrane</keyword>
<dbReference type="GO" id="GO:0005741">
    <property type="term" value="C:mitochondrial outer membrane"/>
    <property type="evidence" value="ECO:0007669"/>
    <property type="project" value="UniProtKB-SubCell"/>
</dbReference>
<comment type="subcellular location">
    <subcellularLocation>
        <location evidence="1">Mitochondrion outer membrane</location>
        <topology evidence="1">Multi-pass membrane protein</topology>
    </subcellularLocation>
</comment>
<evidence type="ECO:0000256" key="2">
    <source>
        <dbReference type="ARBA" id="ARBA00009160"/>
    </source>
</evidence>
<keyword evidence="7" id="KW-1185">Reference proteome</keyword>
<reference evidence="6" key="1">
    <citation type="submission" date="2020-08" db="EMBL/GenBank/DDBJ databases">
        <title>Spodoptera exigua strain:BAW_Kor-Di-RS1 Genome sequencing and assembly.</title>
        <authorList>
            <person name="Kim J."/>
            <person name="Nam H.Y."/>
            <person name="Kwon M."/>
            <person name="Choi J.H."/>
            <person name="Cho S.R."/>
            <person name="Kim G.-H."/>
        </authorList>
    </citation>
    <scope>NUCLEOTIDE SEQUENCE</scope>
    <source>
        <strain evidence="6">BAW_Kor-Di-RS1</strain>
        <tissue evidence="6">Whole-body</tissue>
    </source>
</reference>
<dbReference type="AlphaFoldDB" id="A0A835GCU4"/>
<sequence length="132" mass="14411">MARPIPHADLRLLPKQSDKENKPKDSQSFLDITIDGIKNTTSKNLLLGTVTGWAAGVSVVRVGRIAAFGLGGGIILLHFAAELGYINVNWDRVKETAGESQQWLDRVLRFVKKNNCFSVGFMGGFFFGVAST</sequence>
<evidence type="ECO:0000256" key="3">
    <source>
        <dbReference type="ARBA" id="ARBA00022692"/>
    </source>
</evidence>
<dbReference type="Proteomes" id="UP000648187">
    <property type="component" value="Unassembled WGS sequence"/>
</dbReference>
<evidence type="ECO:0008006" key="8">
    <source>
        <dbReference type="Google" id="ProtNLM"/>
    </source>
</evidence>